<evidence type="ECO:0000313" key="3">
    <source>
        <dbReference type="Proteomes" id="UP001142489"/>
    </source>
</evidence>
<organism evidence="2 3">
    <name type="scientific">Phrynocephalus forsythii</name>
    <dbReference type="NCBI Taxonomy" id="171643"/>
    <lineage>
        <taxon>Eukaryota</taxon>
        <taxon>Metazoa</taxon>
        <taxon>Chordata</taxon>
        <taxon>Craniata</taxon>
        <taxon>Vertebrata</taxon>
        <taxon>Euteleostomi</taxon>
        <taxon>Lepidosauria</taxon>
        <taxon>Squamata</taxon>
        <taxon>Bifurcata</taxon>
        <taxon>Unidentata</taxon>
        <taxon>Episquamata</taxon>
        <taxon>Toxicofera</taxon>
        <taxon>Iguania</taxon>
        <taxon>Acrodonta</taxon>
        <taxon>Agamidae</taxon>
        <taxon>Agaminae</taxon>
        <taxon>Phrynocephalus</taxon>
    </lineage>
</organism>
<accession>A0A9Q0XX40</accession>
<reference evidence="2" key="1">
    <citation type="journal article" date="2023" name="DNA Res.">
        <title>Chromosome-level genome assembly of Phrynocephalus forsythii using third-generation DNA sequencing and Hi-C analysis.</title>
        <authorList>
            <person name="Qi Y."/>
            <person name="Zhao W."/>
            <person name="Zhao Y."/>
            <person name="Niu C."/>
            <person name="Cao S."/>
            <person name="Zhang Y."/>
        </authorList>
    </citation>
    <scope>NUCLEOTIDE SEQUENCE</scope>
    <source>
        <tissue evidence="2">Muscle</tissue>
    </source>
</reference>
<dbReference type="Proteomes" id="UP001142489">
    <property type="component" value="Unassembled WGS sequence"/>
</dbReference>
<evidence type="ECO:0000256" key="1">
    <source>
        <dbReference type="SAM" id="MobiDB-lite"/>
    </source>
</evidence>
<dbReference type="AlphaFoldDB" id="A0A9Q0XX40"/>
<keyword evidence="3" id="KW-1185">Reference proteome</keyword>
<sequence length="100" mass="11323">MEGHDVELTTEELVEQQKEETVVEQTSSKVEKTSKEPVFTRELKEICKKWAEAKTFDTDIMSQFQGILKSCQKQQTMDSFLVKRSREDCSGAAAQPSSSS</sequence>
<dbReference type="EMBL" id="JAPFRF010000005">
    <property type="protein sequence ID" value="KAJ7332484.1"/>
    <property type="molecule type" value="Genomic_DNA"/>
</dbReference>
<feature type="region of interest" description="Disordered" evidence="1">
    <location>
        <begin position="1"/>
        <end position="35"/>
    </location>
</feature>
<evidence type="ECO:0000313" key="2">
    <source>
        <dbReference type="EMBL" id="KAJ7332484.1"/>
    </source>
</evidence>
<gene>
    <name evidence="2" type="ORF">JRQ81_014664</name>
</gene>
<protein>
    <submittedName>
        <fullName evidence="2">Uncharacterized protein</fullName>
    </submittedName>
</protein>
<comment type="caution">
    <text evidence="2">The sequence shown here is derived from an EMBL/GenBank/DDBJ whole genome shotgun (WGS) entry which is preliminary data.</text>
</comment>
<proteinExistence type="predicted"/>
<name>A0A9Q0XX40_9SAUR</name>